<dbReference type="Pfam" id="PF04055">
    <property type="entry name" value="Radical_SAM"/>
    <property type="match status" value="1"/>
</dbReference>
<keyword evidence="14" id="KW-1185">Reference proteome</keyword>
<evidence type="ECO:0000256" key="8">
    <source>
        <dbReference type="HAMAP-Rule" id="MF_01865"/>
    </source>
</evidence>
<dbReference type="PROSITE" id="PS51918">
    <property type="entry name" value="RADICAL_SAM"/>
    <property type="match status" value="1"/>
</dbReference>
<evidence type="ECO:0000256" key="7">
    <source>
        <dbReference type="ARBA" id="ARBA00023014"/>
    </source>
</evidence>
<dbReference type="SFLD" id="SFLDS00029">
    <property type="entry name" value="Radical_SAM"/>
    <property type="match status" value="1"/>
</dbReference>
<evidence type="ECO:0000256" key="5">
    <source>
        <dbReference type="ARBA" id="ARBA00022723"/>
    </source>
</evidence>
<dbReference type="InterPro" id="IPR013848">
    <property type="entry name" value="Methylthiotransferase_N"/>
</dbReference>
<dbReference type="SFLD" id="SFLDG01061">
    <property type="entry name" value="methylthiotransferase"/>
    <property type="match status" value="1"/>
</dbReference>
<feature type="binding site" evidence="8">
    <location>
        <position position="209"/>
    </location>
    <ligand>
        <name>[4Fe-4S] cluster</name>
        <dbReference type="ChEBI" id="CHEBI:49883"/>
        <label>2</label>
        <note>4Fe-4S-S-AdoMet</note>
    </ligand>
</feature>
<accession>A0ABP6WAZ4</accession>
<dbReference type="InterPro" id="IPR020612">
    <property type="entry name" value="Methylthiotransferase_CS"/>
</dbReference>
<reference evidence="14" key="1">
    <citation type="journal article" date="2019" name="Int. J. Syst. Evol. Microbiol.">
        <title>The Global Catalogue of Microorganisms (GCM) 10K type strain sequencing project: providing services to taxonomists for standard genome sequencing and annotation.</title>
        <authorList>
            <consortium name="The Broad Institute Genomics Platform"/>
            <consortium name="The Broad Institute Genome Sequencing Center for Infectious Disease"/>
            <person name="Wu L."/>
            <person name="Ma J."/>
        </authorList>
    </citation>
    <scope>NUCLEOTIDE SEQUENCE [LARGE SCALE GENOMIC DNA]</scope>
    <source>
        <strain evidence="14">JCM 16540</strain>
    </source>
</reference>
<dbReference type="NCBIfam" id="TIGR00089">
    <property type="entry name" value="MiaB/RimO family radical SAM methylthiotransferase"/>
    <property type="match status" value="1"/>
</dbReference>
<dbReference type="PANTHER" id="PTHR43837:SF1">
    <property type="entry name" value="RIBOSOMAL PROTEIN US12 METHYLTHIOTRANSFERASE RIMO"/>
    <property type="match status" value="1"/>
</dbReference>
<feature type="domain" description="MTTase N-terminal" evidence="11">
    <location>
        <begin position="13"/>
        <end position="129"/>
    </location>
</feature>
<evidence type="ECO:0000313" key="13">
    <source>
        <dbReference type="EMBL" id="GAA3549319.1"/>
    </source>
</evidence>
<dbReference type="InterPro" id="IPR007197">
    <property type="entry name" value="rSAM"/>
</dbReference>
<dbReference type="GO" id="GO:0005840">
    <property type="term" value="C:ribosome"/>
    <property type="evidence" value="ECO:0007669"/>
    <property type="project" value="UniProtKB-KW"/>
</dbReference>
<proteinExistence type="inferred from homology"/>
<dbReference type="InterPro" id="IPR012340">
    <property type="entry name" value="NA-bd_OB-fold"/>
</dbReference>
<dbReference type="RefSeq" id="WP_204912797.1">
    <property type="nucleotide sequence ID" value="NZ_BAAAYR010000001.1"/>
</dbReference>
<dbReference type="PROSITE" id="PS01278">
    <property type="entry name" value="MTTASE_RADICAL"/>
    <property type="match status" value="1"/>
</dbReference>
<dbReference type="PROSITE" id="PS50926">
    <property type="entry name" value="TRAM"/>
    <property type="match status" value="1"/>
</dbReference>
<keyword evidence="13" id="KW-0689">Ribosomal protein</keyword>
<dbReference type="HAMAP" id="MF_01865">
    <property type="entry name" value="MTTase_RimO"/>
    <property type="match status" value="1"/>
</dbReference>
<organism evidence="13 14">
    <name type="scientific">Microlunatus spumicola</name>
    <dbReference type="NCBI Taxonomy" id="81499"/>
    <lineage>
        <taxon>Bacteria</taxon>
        <taxon>Bacillati</taxon>
        <taxon>Actinomycetota</taxon>
        <taxon>Actinomycetes</taxon>
        <taxon>Propionibacteriales</taxon>
        <taxon>Propionibacteriaceae</taxon>
        <taxon>Microlunatus</taxon>
    </lineage>
</organism>
<comment type="similarity">
    <text evidence="8">Belongs to the methylthiotransferase family. RimO subfamily.</text>
</comment>
<dbReference type="SFLD" id="SFLDG01082">
    <property type="entry name" value="B12-binding_domain_containing"/>
    <property type="match status" value="1"/>
</dbReference>
<dbReference type="NCBIfam" id="TIGR01125">
    <property type="entry name" value="30S ribosomal protein S12 methylthiotransferase RimO"/>
    <property type="match status" value="1"/>
</dbReference>
<dbReference type="InterPro" id="IPR005839">
    <property type="entry name" value="Methylthiotransferase"/>
</dbReference>
<dbReference type="InterPro" id="IPR005840">
    <property type="entry name" value="Ribosomal_uS12_MeSTrfase_RimO"/>
</dbReference>
<evidence type="ECO:0000256" key="9">
    <source>
        <dbReference type="SAM" id="MobiDB-lite"/>
    </source>
</evidence>
<dbReference type="InterPro" id="IPR058240">
    <property type="entry name" value="rSAM_sf"/>
</dbReference>
<comment type="subcellular location">
    <subcellularLocation>
        <location evidence="8">Cytoplasm</location>
    </subcellularLocation>
</comment>
<dbReference type="EMBL" id="BAAAYR010000001">
    <property type="protein sequence ID" value="GAA3549319.1"/>
    <property type="molecule type" value="Genomic_DNA"/>
</dbReference>
<dbReference type="InterPro" id="IPR023404">
    <property type="entry name" value="rSAM_horseshoe"/>
</dbReference>
<dbReference type="Gene3D" id="2.40.50.140">
    <property type="entry name" value="Nucleic acid-binding proteins"/>
    <property type="match status" value="1"/>
</dbReference>
<keyword evidence="7 8" id="KW-0411">Iron-sulfur</keyword>
<dbReference type="CDD" id="cd01335">
    <property type="entry name" value="Radical_SAM"/>
    <property type="match status" value="1"/>
</dbReference>
<dbReference type="Pfam" id="PF00919">
    <property type="entry name" value="UPF0004"/>
    <property type="match status" value="1"/>
</dbReference>
<protein>
    <recommendedName>
        <fullName evidence="8">Ribosomal protein uS12 methylthiotransferase RimO</fullName>
        <shortName evidence="8">uS12 MTTase</shortName>
        <shortName evidence="8">uS12 methylthiotransferase</shortName>
        <ecNumber evidence="8">2.8.4.4</ecNumber>
    </recommendedName>
    <alternativeName>
        <fullName evidence="8">Ribosomal protein uS12 (aspartate-C(3))-methylthiotransferase</fullName>
    </alternativeName>
    <alternativeName>
        <fullName evidence="8">Ribosome maturation factor RimO</fullName>
    </alternativeName>
</protein>
<dbReference type="SMART" id="SM00729">
    <property type="entry name" value="Elp3"/>
    <property type="match status" value="1"/>
</dbReference>
<keyword evidence="3 8" id="KW-0808">Transferase</keyword>
<dbReference type="Gene3D" id="3.40.50.12160">
    <property type="entry name" value="Methylthiotransferase, N-terminal domain"/>
    <property type="match status" value="1"/>
</dbReference>
<dbReference type="Proteomes" id="UP001500767">
    <property type="component" value="Unassembled WGS sequence"/>
</dbReference>
<evidence type="ECO:0000256" key="6">
    <source>
        <dbReference type="ARBA" id="ARBA00023004"/>
    </source>
</evidence>
<dbReference type="SFLD" id="SFLDF00274">
    <property type="entry name" value="ribosomal_protein_S12_methylth"/>
    <property type="match status" value="1"/>
</dbReference>
<gene>
    <name evidence="8 13" type="primary">rimO</name>
    <name evidence="13" type="ORF">GCM10022197_00160</name>
</gene>
<feature type="domain" description="Radical SAM core" evidence="12">
    <location>
        <begin position="191"/>
        <end position="422"/>
    </location>
</feature>
<evidence type="ECO:0000259" key="12">
    <source>
        <dbReference type="PROSITE" id="PS51918"/>
    </source>
</evidence>
<dbReference type="InterPro" id="IPR006638">
    <property type="entry name" value="Elp3/MiaA/NifB-like_rSAM"/>
</dbReference>
<evidence type="ECO:0000256" key="3">
    <source>
        <dbReference type="ARBA" id="ARBA00022679"/>
    </source>
</evidence>
<feature type="binding site" evidence="8">
    <location>
        <position position="205"/>
    </location>
    <ligand>
        <name>[4Fe-4S] cluster</name>
        <dbReference type="ChEBI" id="CHEBI:49883"/>
        <label>2</label>
        <note>4Fe-4S-S-AdoMet</note>
    </ligand>
</feature>
<feature type="region of interest" description="Disordered" evidence="9">
    <location>
        <begin position="161"/>
        <end position="180"/>
    </location>
</feature>
<dbReference type="InterPro" id="IPR002792">
    <property type="entry name" value="TRAM_dom"/>
</dbReference>
<feature type="binding site" evidence="8">
    <location>
        <position position="58"/>
    </location>
    <ligand>
        <name>[4Fe-4S] cluster</name>
        <dbReference type="ChEBI" id="CHEBI:49883"/>
        <label>1</label>
    </ligand>
</feature>
<keyword evidence="2 8" id="KW-0963">Cytoplasm</keyword>
<dbReference type="EC" id="2.8.4.4" evidence="8"/>
<evidence type="ECO:0000259" key="11">
    <source>
        <dbReference type="PROSITE" id="PS51449"/>
    </source>
</evidence>
<feature type="domain" description="TRAM" evidence="10">
    <location>
        <begin position="424"/>
        <end position="492"/>
    </location>
</feature>
<feature type="binding site" evidence="8">
    <location>
        <position position="92"/>
    </location>
    <ligand>
        <name>[4Fe-4S] cluster</name>
        <dbReference type="ChEBI" id="CHEBI:49883"/>
        <label>1</label>
    </ligand>
</feature>
<evidence type="ECO:0000259" key="10">
    <source>
        <dbReference type="PROSITE" id="PS50926"/>
    </source>
</evidence>
<feature type="binding site" evidence="8">
    <location>
        <position position="22"/>
    </location>
    <ligand>
        <name>[4Fe-4S] cluster</name>
        <dbReference type="ChEBI" id="CHEBI:49883"/>
        <label>1</label>
    </ligand>
</feature>
<comment type="cofactor">
    <cofactor evidence="8">
        <name>[4Fe-4S] cluster</name>
        <dbReference type="ChEBI" id="CHEBI:49883"/>
    </cofactor>
    <text evidence="8">Binds 2 [4Fe-4S] clusters. One cluster is coordinated with 3 cysteines and an exchangeable S-adenosyl-L-methionine.</text>
</comment>
<feature type="binding site" evidence="8">
    <location>
        <position position="212"/>
    </location>
    <ligand>
        <name>[4Fe-4S] cluster</name>
        <dbReference type="ChEBI" id="CHEBI:49883"/>
        <label>2</label>
        <note>4Fe-4S-S-AdoMet</note>
    </ligand>
</feature>
<dbReference type="PANTHER" id="PTHR43837">
    <property type="entry name" value="RIBOSOMAL PROTEIN S12 METHYLTHIOTRANSFERASE RIMO"/>
    <property type="match status" value="1"/>
</dbReference>
<evidence type="ECO:0000313" key="14">
    <source>
        <dbReference type="Proteomes" id="UP001500767"/>
    </source>
</evidence>
<keyword evidence="6 8" id="KW-0408">Iron</keyword>
<comment type="caution">
    <text evidence="13">The sequence shown here is derived from an EMBL/GenBank/DDBJ whole genome shotgun (WGS) entry which is preliminary data.</text>
</comment>
<evidence type="ECO:0000256" key="4">
    <source>
        <dbReference type="ARBA" id="ARBA00022691"/>
    </source>
</evidence>
<dbReference type="InterPro" id="IPR038135">
    <property type="entry name" value="Methylthiotransferase_N_sf"/>
</dbReference>
<keyword evidence="5 8" id="KW-0479">Metal-binding</keyword>
<sequence>MPAPLTSPSRPLTAVHLVTLGCARNEVDSEELAARLEDGGFQLVDDPEDADAVMVNTCGFVEAAKKDSVDTLLQAADLKASGRPQAVVAVGCLAERYGSELAESLPEADAVLGFDDYADVAGRLQHILAGGRHETHVPRDRRTLLPLAPAQRRAAARGTAIPGVPTQTSPVTPLPDGLAPASGPRAYRRRLNGSPYAPLKIASGCDRRCAFCAIPAFRGAYVSRTPAEVVDEARWLVEQGVREVMLVSENTSSYGKDLGDIRLLESLLADLGAVDGLERVRVSYLQPAEMRPGLVEVMTSLPHVAPYFDLSFQHASPGVLRRMRRFGDPDSFLGLIESIRKAAPHAGIRSNVIAGFPGETEADVDILSQFLVDARLDAVGVFGYSDEDGTEAAGLDRQTDEDEIEARRAALADLADELVSQRAEDRIGERVRVLVEEVAGQGEATETVGRAAHQGPEVDGSVTLDLGHAGVVGTFVDAVVTETDGADLRAVA</sequence>
<name>A0ABP6WAZ4_9ACTN</name>
<comment type="catalytic activity">
    <reaction evidence="8">
        <text>L-aspartate(89)-[ribosomal protein uS12]-hydrogen + (sulfur carrier)-SH + AH2 + 2 S-adenosyl-L-methionine = 3-methylsulfanyl-L-aspartate(89)-[ribosomal protein uS12]-hydrogen + (sulfur carrier)-H + 5'-deoxyadenosine + L-methionine + A + S-adenosyl-L-homocysteine + 2 H(+)</text>
        <dbReference type="Rhea" id="RHEA:37087"/>
        <dbReference type="Rhea" id="RHEA-COMP:10460"/>
        <dbReference type="Rhea" id="RHEA-COMP:10461"/>
        <dbReference type="Rhea" id="RHEA-COMP:14737"/>
        <dbReference type="Rhea" id="RHEA-COMP:14739"/>
        <dbReference type="ChEBI" id="CHEBI:13193"/>
        <dbReference type="ChEBI" id="CHEBI:15378"/>
        <dbReference type="ChEBI" id="CHEBI:17319"/>
        <dbReference type="ChEBI" id="CHEBI:17499"/>
        <dbReference type="ChEBI" id="CHEBI:29917"/>
        <dbReference type="ChEBI" id="CHEBI:29961"/>
        <dbReference type="ChEBI" id="CHEBI:57844"/>
        <dbReference type="ChEBI" id="CHEBI:57856"/>
        <dbReference type="ChEBI" id="CHEBI:59789"/>
        <dbReference type="ChEBI" id="CHEBI:64428"/>
        <dbReference type="ChEBI" id="CHEBI:73599"/>
        <dbReference type="EC" id="2.8.4.4"/>
    </reaction>
</comment>
<keyword evidence="13" id="KW-0687">Ribonucleoprotein</keyword>
<keyword evidence="4 8" id="KW-0949">S-adenosyl-L-methionine</keyword>
<keyword evidence="1 8" id="KW-0004">4Fe-4S</keyword>
<dbReference type="Pfam" id="PF18693">
    <property type="entry name" value="TRAM_2"/>
    <property type="match status" value="1"/>
</dbReference>
<comment type="function">
    <text evidence="8">Catalyzes the methylthiolation of an aspartic acid residue of ribosomal protein uS12.</text>
</comment>
<dbReference type="Gene3D" id="3.80.30.20">
    <property type="entry name" value="tm_1862 like domain"/>
    <property type="match status" value="1"/>
</dbReference>
<evidence type="ECO:0000256" key="2">
    <source>
        <dbReference type="ARBA" id="ARBA00022490"/>
    </source>
</evidence>
<dbReference type="PROSITE" id="PS51449">
    <property type="entry name" value="MTTASE_N"/>
    <property type="match status" value="1"/>
</dbReference>
<dbReference type="SUPFAM" id="SSF102114">
    <property type="entry name" value="Radical SAM enzymes"/>
    <property type="match status" value="1"/>
</dbReference>
<evidence type="ECO:0000256" key="1">
    <source>
        <dbReference type="ARBA" id="ARBA00022485"/>
    </source>
</evidence>